<sequence>MVLPSYRKLCYRSAGPPDEISNVKGPKKVERVLQTKVKEHNEKRHVECRLKGNSIMRVNLRLIALLVFLDLLLICTAVKTRVEGDTKLTSHRHRHRHHHGWSSSNNRKRLYDDYDYPNESDDYDDDEEDDDDNDDDDENTKKSFETLRRNYHDRYDLNWRSRYHRRGPPLSYFSQAHVYRSRFIHRANRYPHNDYNSEEPYRLRWHYDEDDTHSLNQRSTRPRIQNRRTRPWRLPRKDLQYDDEEDDYYLDDSDDDDGERSEEDRLNRKHIMRESQQLRDSGASKLEEWMRKANGNGSSKVKAKTHSEHEEQKDIWKEFETDESPGRSFHKTSANISSSRITYDDIIRKLSNTNSDTIVTPMSAKRDYRNASKRHEAAPNNLEERWENKDKLRKFQDERNDDEADQKNRYDRSNPKRLLRVAIKTSKRRCWRQLCDEVDNDVWGKPYKVAMSRLGCPQAKQPSSPLLVRSGGGSVSAGAERACPATAASSGGAYTGRHLGGTQRSSVEDKGALRARPGWHTQLSAQDRCCRASRHLLAGVHDVPGDRRFSVQLEAPETCPAPKARQTSRRAVLVSSAVHAGHGGQDSRENHMRPAGGFHRETRRPL</sequence>
<name>A0A6H5I343_9HYME</name>
<gene>
    <name evidence="2" type="ORF">TBRA_LOCUS2784</name>
</gene>
<evidence type="ECO:0000313" key="2">
    <source>
        <dbReference type="EMBL" id="CAB0030796.1"/>
    </source>
</evidence>
<feature type="compositionally biased region" description="Acidic residues" evidence="1">
    <location>
        <begin position="113"/>
        <end position="138"/>
    </location>
</feature>
<feature type="region of interest" description="Disordered" evidence="1">
    <location>
        <begin position="361"/>
        <end position="388"/>
    </location>
</feature>
<keyword evidence="3" id="KW-1185">Reference proteome</keyword>
<dbReference type="AlphaFoldDB" id="A0A6H5I343"/>
<feature type="region of interest" description="Disordered" evidence="1">
    <location>
        <begin position="110"/>
        <end position="145"/>
    </location>
</feature>
<feature type="region of interest" description="Disordered" evidence="1">
    <location>
        <begin position="213"/>
        <end position="333"/>
    </location>
</feature>
<feature type="region of interest" description="Disordered" evidence="1">
    <location>
        <begin position="487"/>
        <end position="506"/>
    </location>
</feature>
<feature type="compositionally biased region" description="Low complexity" evidence="1">
    <location>
        <begin position="487"/>
        <end position="496"/>
    </location>
</feature>
<accession>A0A6H5I343</accession>
<evidence type="ECO:0000256" key="1">
    <source>
        <dbReference type="SAM" id="MobiDB-lite"/>
    </source>
</evidence>
<protein>
    <submittedName>
        <fullName evidence="2">Uncharacterized protein</fullName>
    </submittedName>
</protein>
<evidence type="ECO:0000313" key="3">
    <source>
        <dbReference type="Proteomes" id="UP000479190"/>
    </source>
</evidence>
<feature type="compositionally biased region" description="Basic and acidic residues" evidence="1">
    <location>
        <begin position="262"/>
        <end position="277"/>
    </location>
</feature>
<proteinExistence type="predicted"/>
<feature type="compositionally biased region" description="Acidic residues" evidence="1">
    <location>
        <begin position="241"/>
        <end position="261"/>
    </location>
</feature>
<feature type="region of interest" description="Disordered" evidence="1">
    <location>
        <begin position="576"/>
        <end position="606"/>
    </location>
</feature>
<dbReference type="Proteomes" id="UP000479190">
    <property type="component" value="Unassembled WGS sequence"/>
</dbReference>
<dbReference type="EMBL" id="CADCXV010000546">
    <property type="protein sequence ID" value="CAB0030796.1"/>
    <property type="molecule type" value="Genomic_DNA"/>
</dbReference>
<feature type="compositionally biased region" description="Basic residues" evidence="1">
    <location>
        <begin position="220"/>
        <end position="234"/>
    </location>
</feature>
<reference evidence="2 3" key="1">
    <citation type="submission" date="2020-02" db="EMBL/GenBank/DDBJ databases">
        <authorList>
            <person name="Ferguson B K."/>
        </authorList>
    </citation>
    <scope>NUCLEOTIDE SEQUENCE [LARGE SCALE GENOMIC DNA]</scope>
</reference>
<feature type="compositionally biased region" description="Basic and acidic residues" evidence="1">
    <location>
        <begin position="585"/>
        <end position="606"/>
    </location>
</feature>
<organism evidence="2 3">
    <name type="scientific">Trichogramma brassicae</name>
    <dbReference type="NCBI Taxonomy" id="86971"/>
    <lineage>
        <taxon>Eukaryota</taxon>
        <taxon>Metazoa</taxon>
        <taxon>Ecdysozoa</taxon>
        <taxon>Arthropoda</taxon>
        <taxon>Hexapoda</taxon>
        <taxon>Insecta</taxon>
        <taxon>Pterygota</taxon>
        <taxon>Neoptera</taxon>
        <taxon>Endopterygota</taxon>
        <taxon>Hymenoptera</taxon>
        <taxon>Apocrita</taxon>
        <taxon>Proctotrupomorpha</taxon>
        <taxon>Chalcidoidea</taxon>
        <taxon>Trichogrammatidae</taxon>
        <taxon>Trichogramma</taxon>
    </lineage>
</organism>
<feature type="compositionally biased region" description="Basic and acidic residues" evidence="1">
    <location>
        <begin position="305"/>
        <end position="319"/>
    </location>
</feature>
<feature type="compositionally biased region" description="Basic and acidic residues" evidence="1">
    <location>
        <begin position="364"/>
        <end position="388"/>
    </location>
</feature>